<gene>
    <name evidence="1" type="ORF">PoMZ_06094</name>
</gene>
<evidence type="ECO:0000313" key="2">
    <source>
        <dbReference type="Proteomes" id="UP000294847"/>
    </source>
</evidence>
<protein>
    <submittedName>
        <fullName evidence="1">Uncharacterized protein</fullName>
    </submittedName>
</protein>
<organism evidence="1 2">
    <name type="scientific">Pyricularia oryzae</name>
    <name type="common">Rice blast fungus</name>
    <name type="synonym">Magnaporthe oryzae</name>
    <dbReference type="NCBI Taxonomy" id="318829"/>
    <lineage>
        <taxon>Eukaryota</taxon>
        <taxon>Fungi</taxon>
        <taxon>Dikarya</taxon>
        <taxon>Ascomycota</taxon>
        <taxon>Pezizomycotina</taxon>
        <taxon>Sordariomycetes</taxon>
        <taxon>Sordariomycetidae</taxon>
        <taxon>Magnaporthales</taxon>
        <taxon>Pyriculariaceae</taxon>
        <taxon>Pyricularia</taxon>
    </lineage>
</organism>
<proteinExistence type="predicted"/>
<dbReference type="AlphaFoldDB" id="A0A4P7NPZ8"/>
<name>A0A4P7NPZ8_PYROR</name>
<accession>A0A4P7NPZ8</accession>
<sequence length="42" mass="4616">MLPCSVSSERYPEYAFPLTELGRWVSSCKIVVLGQPPSESTA</sequence>
<dbReference type="Proteomes" id="UP000294847">
    <property type="component" value="Chromosome 6"/>
</dbReference>
<dbReference type="EMBL" id="CP034209">
    <property type="protein sequence ID" value="QBZ64397.1"/>
    <property type="molecule type" value="Genomic_DNA"/>
</dbReference>
<reference evidence="1 2" key="1">
    <citation type="journal article" date="2019" name="Mol. Biol. Evol.">
        <title>Blast fungal genomes show frequent chromosomal changes, gene gains and losses, and effector gene turnover.</title>
        <authorList>
            <person name="Gomez Luciano L.B."/>
            <person name="Jason Tsai I."/>
            <person name="Chuma I."/>
            <person name="Tosa Y."/>
            <person name="Chen Y.H."/>
            <person name="Li J.Y."/>
            <person name="Li M.Y."/>
            <person name="Jade Lu M.Y."/>
            <person name="Nakayashiki H."/>
            <person name="Li W.H."/>
        </authorList>
    </citation>
    <scope>NUCLEOTIDE SEQUENCE [LARGE SCALE GENOMIC DNA]</scope>
    <source>
        <strain evidence="1">MZ5-1-6</strain>
    </source>
</reference>
<evidence type="ECO:0000313" key="1">
    <source>
        <dbReference type="EMBL" id="QBZ64397.1"/>
    </source>
</evidence>